<reference evidence="1 2" key="1">
    <citation type="journal article" date="2018" name="Front. Plant Sci.">
        <title>Red Clover (Trifolium pratense) and Zigzag Clover (T. medium) - A Picture of Genomic Similarities and Differences.</title>
        <authorList>
            <person name="Dluhosova J."/>
            <person name="Istvanek J."/>
            <person name="Nedelnik J."/>
            <person name="Repkova J."/>
        </authorList>
    </citation>
    <scope>NUCLEOTIDE SEQUENCE [LARGE SCALE GENOMIC DNA]</scope>
    <source>
        <strain evidence="2">cv. 10/8</strain>
        <tissue evidence="1">Leaf</tissue>
    </source>
</reference>
<dbReference type="AlphaFoldDB" id="A0A392TD43"/>
<sequence length="29" mass="3300">DRDIHDMCTTAIATIMKFTSMLNIQLMGQ</sequence>
<protein>
    <submittedName>
        <fullName evidence="1">Uncharacterized protein</fullName>
    </submittedName>
</protein>
<proteinExistence type="predicted"/>
<organism evidence="1 2">
    <name type="scientific">Trifolium medium</name>
    <dbReference type="NCBI Taxonomy" id="97028"/>
    <lineage>
        <taxon>Eukaryota</taxon>
        <taxon>Viridiplantae</taxon>
        <taxon>Streptophyta</taxon>
        <taxon>Embryophyta</taxon>
        <taxon>Tracheophyta</taxon>
        <taxon>Spermatophyta</taxon>
        <taxon>Magnoliopsida</taxon>
        <taxon>eudicotyledons</taxon>
        <taxon>Gunneridae</taxon>
        <taxon>Pentapetalae</taxon>
        <taxon>rosids</taxon>
        <taxon>fabids</taxon>
        <taxon>Fabales</taxon>
        <taxon>Fabaceae</taxon>
        <taxon>Papilionoideae</taxon>
        <taxon>50 kb inversion clade</taxon>
        <taxon>NPAAA clade</taxon>
        <taxon>Hologalegina</taxon>
        <taxon>IRL clade</taxon>
        <taxon>Trifolieae</taxon>
        <taxon>Trifolium</taxon>
    </lineage>
</organism>
<keyword evidence="2" id="KW-1185">Reference proteome</keyword>
<feature type="non-terminal residue" evidence="1">
    <location>
        <position position="1"/>
    </location>
</feature>
<name>A0A392TD43_9FABA</name>
<evidence type="ECO:0000313" key="2">
    <source>
        <dbReference type="Proteomes" id="UP000265520"/>
    </source>
</evidence>
<accession>A0A392TD43</accession>
<evidence type="ECO:0000313" key="1">
    <source>
        <dbReference type="EMBL" id="MCI58140.1"/>
    </source>
</evidence>
<dbReference type="Proteomes" id="UP000265520">
    <property type="component" value="Unassembled WGS sequence"/>
</dbReference>
<comment type="caution">
    <text evidence="1">The sequence shown here is derived from an EMBL/GenBank/DDBJ whole genome shotgun (WGS) entry which is preliminary data.</text>
</comment>
<dbReference type="EMBL" id="LXQA010541030">
    <property type="protein sequence ID" value="MCI58140.1"/>
    <property type="molecule type" value="Genomic_DNA"/>
</dbReference>